<dbReference type="RefSeq" id="WP_197163982.1">
    <property type="nucleotide sequence ID" value="NZ_JADZGI010000001.1"/>
</dbReference>
<name>A0A931HCS9_9SPHN</name>
<accession>A0A931HCS9</accession>
<evidence type="ECO:0000259" key="2">
    <source>
        <dbReference type="PROSITE" id="PS51186"/>
    </source>
</evidence>
<dbReference type="SUPFAM" id="SSF55729">
    <property type="entry name" value="Acyl-CoA N-acyltransferases (Nat)"/>
    <property type="match status" value="1"/>
</dbReference>
<sequence>MTDFPASNREHPLDRPARSALAERQSSLAICEGKARRFDPAYGVFAAIEDESEAALTDLGRLIARLGDVAMLEISPPEQGPGFTLASQALGVQMVATTLSPARSTPPAALVPLGPQDHAEMLALATLTEPGPFFARTPLLGDFYGVRIEGRLVAMAGERMRPPGHCEVSGVCTHPEFRGHGFAGALMRLVAARILDRGEVPFLHAYADNHGAIALYETLGFRLRREVLMNRLTRAA</sequence>
<evidence type="ECO:0000313" key="3">
    <source>
        <dbReference type="EMBL" id="MBH0113660.1"/>
    </source>
</evidence>
<dbReference type="InterPro" id="IPR000182">
    <property type="entry name" value="GNAT_dom"/>
</dbReference>
<proteinExistence type="predicted"/>
<gene>
    <name evidence="3" type="ORF">I5E68_11930</name>
</gene>
<dbReference type="GO" id="GO:0016747">
    <property type="term" value="F:acyltransferase activity, transferring groups other than amino-acyl groups"/>
    <property type="evidence" value="ECO:0007669"/>
    <property type="project" value="InterPro"/>
</dbReference>
<comment type="caution">
    <text evidence="3">The sequence shown here is derived from an EMBL/GenBank/DDBJ whole genome shotgun (WGS) entry which is preliminary data.</text>
</comment>
<dbReference type="Gene3D" id="3.40.630.30">
    <property type="match status" value="1"/>
</dbReference>
<feature type="domain" description="N-acetyltransferase" evidence="2">
    <location>
        <begin position="97"/>
        <end position="236"/>
    </location>
</feature>
<dbReference type="Proteomes" id="UP000617634">
    <property type="component" value="Unassembled WGS sequence"/>
</dbReference>
<dbReference type="EMBL" id="JADZGI010000001">
    <property type="protein sequence ID" value="MBH0113660.1"/>
    <property type="molecule type" value="Genomic_DNA"/>
</dbReference>
<keyword evidence="4" id="KW-1185">Reference proteome</keyword>
<reference evidence="3" key="1">
    <citation type="submission" date="2020-11" db="EMBL/GenBank/DDBJ databases">
        <title>Novosphingobium aureum sp. nov., a marine bacterium isolated from sediment of a salt flat.</title>
        <authorList>
            <person name="Yoo Y."/>
            <person name="Kim J.-J."/>
        </authorList>
    </citation>
    <scope>NUCLEOTIDE SEQUENCE</scope>
    <source>
        <strain evidence="3">YJ-S2-02</strain>
    </source>
</reference>
<evidence type="ECO:0000256" key="1">
    <source>
        <dbReference type="SAM" id="MobiDB-lite"/>
    </source>
</evidence>
<dbReference type="PROSITE" id="PS51186">
    <property type="entry name" value="GNAT"/>
    <property type="match status" value="1"/>
</dbReference>
<dbReference type="InterPro" id="IPR013653">
    <property type="entry name" value="GCN5-like_dom"/>
</dbReference>
<dbReference type="InterPro" id="IPR016181">
    <property type="entry name" value="Acyl_CoA_acyltransferase"/>
</dbReference>
<feature type="compositionally biased region" description="Basic and acidic residues" evidence="1">
    <location>
        <begin position="8"/>
        <end position="17"/>
    </location>
</feature>
<dbReference type="CDD" id="cd04301">
    <property type="entry name" value="NAT_SF"/>
    <property type="match status" value="1"/>
</dbReference>
<feature type="region of interest" description="Disordered" evidence="1">
    <location>
        <begin position="1"/>
        <end position="20"/>
    </location>
</feature>
<dbReference type="AlphaFoldDB" id="A0A931HCS9"/>
<protein>
    <submittedName>
        <fullName evidence="3">GNAT family N-acetyltransferase</fullName>
    </submittedName>
</protein>
<evidence type="ECO:0000313" key="4">
    <source>
        <dbReference type="Proteomes" id="UP000617634"/>
    </source>
</evidence>
<dbReference type="Pfam" id="PF08445">
    <property type="entry name" value="FR47"/>
    <property type="match status" value="1"/>
</dbReference>
<organism evidence="3 4">
    <name type="scientific">Novosphingobium aureum</name>
    <dbReference type="NCBI Taxonomy" id="2792964"/>
    <lineage>
        <taxon>Bacteria</taxon>
        <taxon>Pseudomonadati</taxon>
        <taxon>Pseudomonadota</taxon>
        <taxon>Alphaproteobacteria</taxon>
        <taxon>Sphingomonadales</taxon>
        <taxon>Sphingomonadaceae</taxon>
        <taxon>Novosphingobium</taxon>
    </lineage>
</organism>